<evidence type="ECO:0000259" key="1">
    <source>
        <dbReference type="Pfam" id="PF08808"/>
    </source>
</evidence>
<gene>
    <name evidence="2" type="ORF">OKJ48_11285</name>
</gene>
<protein>
    <submittedName>
        <fullName evidence="2">RES family NAD+ phosphorylase</fullName>
    </submittedName>
</protein>
<dbReference type="Pfam" id="PF08808">
    <property type="entry name" value="RES"/>
    <property type="match status" value="1"/>
</dbReference>
<dbReference type="RefSeq" id="WP_324767983.1">
    <property type="nucleotide sequence ID" value="NZ_BAAATS010000045.1"/>
</dbReference>
<dbReference type="InterPro" id="IPR014914">
    <property type="entry name" value="RES_dom"/>
</dbReference>
<dbReference type="Proteomes" id="UP001352223">
    <property type="component" value="Unassembled WGS sequence"/>
</dbReference>
<evidence type="ECO:0000313" key="2">
    <source>
        <dbReference type="EMBL" id="MEB3960821.1"/>
    </source>
</evidence>
<organism evidence="2 3">
    <name type="scientific">Streptomyces kunmingensis</name>
    <dbReference type="NCBI Taxonomy" id="68225"/>
    <lineage>
        <taxon>Bacteria</taxon>
        <taxon>Bacillati</taxon>
        <taxon>Actinomycetota</taxon>
        <taxon>Actinomycetes</taxon>
        <taxon>Kitasatosporales</taxon>
        <taxon>Streptomycetaceae</taxon>
        <taxon>Streptomyces</taxon>
    </lineage>
</organism>
<name>A0ABU6C7X9_9ACTN</name>
<evidence type="ECO:0000313" key="3">
    <source>
        <dbReference type="Proteomes" id="UP001352223"/>
    </source>
</evidence>
<reference evidence="2 3" key="1">
    <citation type="submission" date="2022-10" db="EMBL/GenBank/DDBJ databases">
        <authorList>
            <person name="Xie J."/>
            <person name="Shen N."/>
        </authorList>
    </citation>
    <scope>NUCLEOTIDE SEQUENCE [LARGE SCALE GENOMIC DNA]</scope>
    <source>
        <strain evidence="2 3">DSM 41681</strain>
    </source>
</reference>
<comment type="caution">
    <text evidence="2">The sequence shown here is derived from an EMBL/GenBank/DDBJ whole genome shotgun (WGS) entry which is preliminary data.</text>
</comment>
<accession>A0ABU6C7X9</accession>
<proteinExistence type="predicted"/>
<dbReference type="EMBL" id="JAOZYB010000067">
    <property type="protein sequence ID" value="MEB3960821.1"/>
    <property type="molecule type" value="Genomic_DNA"/>
</dbReference>
<feature type="domain" description="RES" evidence="1">
    <location>
        <begin position="19"/>
        <end position="200"/>
    </location>
</feature>
<sequence length="230" mass="25819">MTSSPAADVRLIPAPAEGVWRLGKTPDPLSYDTLAPADEQSTAGNAWSASTYGTLYCASQQDGCFAEALAPFRVHPDMRELVDGDWHEPYFVGPGKMVRDWSAKHTLLRLEPAKESRFLDVDDDTTLKALTALLEPRLEELGVTLPELTREHTQGFHRRLTRAIARWAHAQRTSQGTPSIHGIAYKSRFGMRQCWAVFDNTTVERLESTYVFPESVPLRTVAHEYGLQMF</sequence>
<keyword evidence="3" id="KW-1185">Reference proteome</keyword>